<dbReference type="NCBIfam" id="TIGR01251">
    <property type="entry name" value="ribP_PPkin"/>
    <property type="match status" value="1"/>
</dbReference>
<dbReference type="Gene3D" id="3.40.50.2020">
    <property type="match status" value="2"/>
</dbReference>
<dbReference type="EC" id="2.7.6.1" evidence="3"/>
<dbReference type="GO" id="GO:0009156">
    <property type="term" value="P:ribonucleoside monophosphate biosynthetic process"/>
    <property type="evidence" value="ECO:0007669"/>
    <property type="project" value="InterPro"/>
</dbReference>
<dbReference type="CDD" id="cd06223">
    <property type="entry name" value="PRTases_typeI"/>
    <property type="match status" value="1"/>
</dbReference>
<dbReference type="GO" id="GO:0004749">
    <property type="term" value="F:ribose phosphate diphosphokinase activity"/>
    <property type="evidence" value="ECO:0007669"/>
    <property type="project" value="UniProtKB-EC"/>
</dbReference>
<dbReference type="PANTHER" id="PTHR10210:SF41">
    <property type="entry name" value="RIBOSE-PHOSPHATE PYROPHOSPHOKINASE 1, CHLOROPLASTIC"/>
    <property type="match status" value="1"/>
</dbReference>
<feature type="domain" description="Ribose-phosphate pyrophosphokinase N-terminal" evidence="12">
    <location>
        <begin position="1"/>
        <end position="117"/>
    </location>
</feature>
<dbReference type="GO" id="GO:0006015">
    <property type="term" value="P:5-phosphoribose 1-diphosphate biosynthetic process"/>
    <property type="evidence" value="ECO:0007669"/>
    <property type="project" value="TreeGrafter"/>
</dbReference>
<evidence type="ECO:0000256" key="6">
    <source>
        <dbReference type="ARBA" id="ARBA00022727"/>
    </source>
</evidence>
<comment type="pathway">
    <text evidence="2">Metabolic intermediate biosynthesis; 5-phospho-alpha-D-ribose 1-diphosphate biosynthesis; 5-phospho-alpha-D-ribose 1-diphosphate from D-ribose 5-phosphate (route I): step 1/1.</text>
</comment>
<dbReference type="GO" id="GO:0016301">
    <property type="term" value="F:kinase activity"/>
    <property type="evidence" value="ECO:0007669"/>
    <property type="project" value="UniProtKB-KW"/>
</dbReference>
<gene>
    <name evidence="13" type="ORF">METZ01_LOCUS386113</name>
</gene>
<comment type="cofactor">
    <cofactor evidence="1">
        <name>Mg(2+)</name>
        <dbReference type="ChEBI" id="CHEBI:18420"/>
    </cofactor>
</comment>
<keyword evidence="4" id="KW-0808">Transferase</keyword>
<dbReference type="Pfam" id="PF13793">
    <property type="entry name" value="Pribosyltran_N"/>
    <property type="match status" value="1"/>
</dbReference>
<proteinExistence type="predicted"/>
<dbReference type="InterPro" id="IPR005946">
    <property type="entry name" value="Rib-P_diPkinase"/>
</dbReference>
<dbReference type="PROSITE" id="PS00114">
    <property type="entry name" value="PRPP_SYNTHASE"/>
    <property type="match status" value="1"/>
</dbReference>
<protein>
    <recommendedName>
        <fullName evidence="3">ribose-phosphate diphosphokinase</fullName>
        <ecNumber evidence="3">2.7.6.1</ecNumber>
    </recommendedName>
</protein>
<dbReference type="InterPro" id="IPR029099">
    <property type="entry name" value="Pribosyltran_N"/>
</dbReference>
<evidence type="ECO:0000259" key="12">
    <source>
        <dbReference type="Pfam" id="PF13793"/>
    </source>
</evidence>
<dbReference type="AlphaFoldDB" id="A0A382UG83"/>
<keyword evidence="6" id="KW-0545">Nucleotide biosynthesis</keyword>
<evidence type="ECO:0000256" key="4">
    <source>
        <dbReference type="ARBA" id="ARBA00022679"/>
    </source>
</evidence>
<dbReference type="InterPro" id="IPR029057">
    <property type="entry name" value="PRTase-like"/>
</dbReference>
<dbReference type="EMBL" id="UINC01144009">
    <property type="protein sequence ID" value="SVD33259.1"/>
    <property type="molecule type" value="Genomic_DNA"/>
</dbReference>
<evidence type="ECO:0000256" key="5">
    <source>
        <dbReference type="ARBA" id="ARBA00022723"/>
    </source>
</evidence>
<evidence type="ECO:0000256" key="1">
    <source>
        <dbReference type="ARBA" id="ARBA00001946"/>
    </source>
</evidence>
<dbReference type="GO" id="GO:0005737">
    <property type="term" value="C:cytoplasm"/>
    <property type="evidence" value="ECO:0007669"/>
    <property type="project" value="TreeGrafter"/>
</dbReference>
<dbReference type="SMART" id="SM01400">
    <property type="entry name" value="Pribosyltran_N"/>
    <property type="match status" value="1"/>
</dbReference>
<evidence type="ECO:0000256" key="3">
    <source>
        <dbReference type="ARBA" id="ARBA00013247"/>
    </source>
</evidence>
<evidence type="ECO:0000256" key="11">
    <source>
        <dbReference type="ARBA" id="ARBA00049535"/>
    </source>
</evidence>
<organism evidence="13">
    <name type="scientific">marine metagenome</name>
    <dbReference type="NCBI Taxonomy" id="408172"/>
    <lineage>
        <taxon>unclassified sequences</taxon>
        <taxon>metagenomes</taxon>
        <taxon>ecological metagenomes</taxon>
    </lineage>
</organism>
<sequence length="199" mass="21725">MKLISGNSNLDLSKLIAESTDISLSAVNIGRFADGEVRVEINDNMRGKDVFIIQSTSSPVNDNLMELLVMIDALKRASARRITAVIPYFGYARQDRKTMSRAPISAKLVANLLTSAGANRILTVDLHAGQIQGFFDIPVDTLIARPVLIDDIRNQINGEQLVFVSPDAGGTERARGFAKKFDTEIAVIDKRRPEPGASQ</sequence>
<dbReference type="InterPro" id="IPR000842">
    <property type="entry name" value="PRib_PP_synth_CS"/>
</dbReference>
<keyword evidence="8" id="KW-0418">Kinase</keyword>
<evidence type="ECO:0000256" key="7">
    <source>
        <dbReference type="ARBA" id="ARBA00022741"/>
    </source>
</evidence>
<keyword evidence="10" id="KW-0460">Magnesium</keyword>
<feature type="non-terminal residue" evidence="13">
    <location>
        <position position="199"/>
    </location>
</feature>
<dbReference type="InterPro" id="IPR000836">
    <property type="entry name" value="PRTase_dom"/>
</dbReference>
<keyword evidence="5" id="KW-0479">Metal-binding</keyword>
<evidence type="ECO:0000256" key="2">
    <source>
        <dbReference type="ARBA" id="ARBA00004996"/>
    </source>
</evidence>
<keyword evidence="9" id="KW-0067">ATP-binding</keyword>
<dbReference type="FunFam" id="3.40.50.2020:FF:000001">
    <property type="entry name" value="Ribose-phosphate pyrophosphokinase"/>
    <property type="match status" value="1"/>
</dbReference>
<dbReference type="GO" id="GO:0002189">
    <property type="term" value="C:ribose phosphate diphosphokinase complex"/>
    <property type="evidence" value="ECO:0007669"/>
    <property type="project" value="TreeGrafter"/>
</dbReference>
<dbReference type="NCBIfam" id="NF002320">
    <property type="entry name" value="PRK01259.1"/>
    <property type="match status" value="1"/>
</dbReference>
<keyword evidence="7" id="KW-0547">Nucleotide-binding</keyword>
<evidence type="ECO:0000256" key="9">
    <source>
        <dbReference type="ARBA" id="ARBA00022840"/>
    </source>
</evidence>
<comment type="catalytic activity">
    <reaction evidence="11">
        <text>D-ribose 5-phosphate + ATP = 5-phospho-alpha-D-ribose 1-diphosphate + AMP + H(+)</text>
        <dbReference type="Rhea" id="RHEA:15609"/>
        <dbReference type="ChEBI" id="CHEBI:15378"/>
        <dbReference type="ChEBI" id="CHEBI:30616"/>
        <dbReference type="ChEBI" id="CHEBI:58017"/>
        <dbReference type="ChEBI" id="CHEBI:78346"/>
        <dbReference type="ChEBI" id="CHEBI:456215"/>
        <dbReference type="EC" id="2.7.6.1"/>
    </reaction>
</comment>
<evidence type="ECO:0000256" key="10">
    <source>
        <dbReference type="ARBA" id="ARBA00022842"/>
    </source>
</evidence>
<evidence type="ECO:0000313" key="13">
    <source>
        <dbReference type="EMBL" id="SVD33259.1"/>
    </source>
</evidence>
<dbReference type="GO" id="GO:0005524">
    <property type="term" value="F:ATP binding"/>
    <property type="evidence" value="ECO:0007669"/>
    <property type="project" value="UniProtKB-KW"/>
</dbReference>
<dbReference type="GO" id="GO:0000287">
    <property type="term" value="F:magnesium ion binding"/>
    <property type="evidence" value="ECO:0007669"/>
    <property type="project" value="InterPro"/>
</dbReference>
<name>A0A382UG83_9ZZZZ</name>
<reference evidence="13" key="1">
    <citation type="submission" date="2018-05" db="EMBL/GenBank/DDBJ databases">
        <authorList>
            <person name="Lanie J.A."/>
            <person name="Ng W.-L."/>
            <person name="Kazmierczak K.M."/>
            <person name="Andrzejewski T.M."/>
            <person name="Davidsen T.M."/>
            <person name="Wayne K.J."/>
            <person name="Tettelin H."/>
            <person name="Glass J.I."/>
            <person name="Rusch D."/>
            <person name="Podicherti R."/>
            <person name="Tsui H.-C.T."/>
            <person name="Winkler M.E."/>
        </authorList>
    </citation>
    <scope>NUCLEOTIDE SEQUENCE</scope>
</reference>
<evidence type="ECO:0000256" key="8">
    <source>
        <dbReference type="ARBA" id="ARBA00022777"/>
    </source>
</evidence>
<dbReference type="GO" id="GO:0006164">
    <property type="term" value="P:purine nucleotide biosynthetic process"/>
    <property type="evidence" value="ECO:0007669"/>
    <property type="project" value="TreeGrafter"/>
</dbReference>
<accession>A0A382UG83</accession>
<dbReference type="SUPFAM" id="SSF53271">
    <property type="entry name" value="PRTase-like"/>
    <property type="match status" value="2"/>
</dbReference>
<dbReference type="PANTHER" id="PTHR10210">
    <property type="entry name" value="RIBOSE-PHOSPHATE DIPHOSPHOKINASE FAMILY MEMBER"/>
    <property type="match status" value="1"/>
</dbReference>